<feature type="region of interest" description="Disordered" evidence="6">
    <location>
        <begin position="645"/>
        <end position="684"/>
    </location>
</feature>
<evidence type="ECO:0000256" key="6">
    <source>
        <dbReference type="SAM" id="MobiDB-lite"/>
    </source>
</evidence>
<dbReference type="Proteomes" id="UP000078542">
    <property type="component" value="Unassembled WGS sequence"/>
</dbReference>
<feature type="domain" description="C2H2-type" evidence="7">
    <location>
        <begin position="706"/>
        <end position="733"/>
    </location>
</feature>
<dbReference type="GO" id="GO:0005634">
    <property type="term" value="C:nucleus"/>
    <property type="evidence" value="ECO:0007669"/>
    <property type="project" value="TreeGrafter"/>
</dbReference>
<feature type="region of interest" description="Disordered" evidence="6">
    <location>
        <begin position="341"/>
        <end position="363"/>
    </location>
</feature>
<dbReference type="PANTHER" id="PTHR24408:SF58">
    <property type="entry name" value="TRANSCRIPTION FACTOR (TFIIIA), PUTATIVE (AFU_ORTHOLOGUE AFUA_1G05150)-RELATED"/>
    <property type="match status" value="1"/>
</dbReference>
<gene>
    <name evidence="8" type="ORF">ALC62_03990</name>
</gene>
<feature type="compositionally biased region" description="Polar residues" evidence="6">
    <location>
        <begin position="763"/>
        <end position="772"/>
    </location>
</feature>
<feature type="region of interest" description="Disordered" evidence="6">
    <location>
        <begin position="761"/>
        <end position="798"/>
    </location>
</feature>
<evidence type="ECO:0000256" key="2">
    <source>
        <dbReference type="ARBA" id="ARBA00022737"/>
    </source>
</evidence>
<dbReference type="PROSITE" id="PS00028">
    <property type="entry name" value="ZINC_FINGER_C2H2_1"/>
    <property type="match status" value="3"/>
</dbReference>
<feature type="domain" description="C2H2-type" evidence="7">
    <location>
        <begin position="615"/>
        <end position="643"/>
    </location>
</feature>
<accession>A0A195CYG8</accession>
<evidence type="ECO:0000256" key="5">
    <source>
        <dbReference type="PROSITE-ProRule" id="PRU00042"/>
    </source>
</evidence>
<dbReference type="OrthoDB" id="7694372at2759"/>
<proteinExistence type="predicted"/>
<keyword evidence="4" id="KW-0862">Zinc</keyword>
<evidence type="ECO:0000313" key="8">
    <source>
        <dbReference type="EMBL" id="KYN05189.1"/>
    </source>
</evidence>
<evidence type="ECO:0000313" key="9">
    <source>
        <dbReference type="Proteomes" id="UP000078542"/>
    </source>
</evidence>
<feature type="compositionally biased region" description="Acidic residues" evidence="6">
    <location>
        <begin position="668"/>
        <end position="681"/>
    </location>
</feature>
<evidence type="ECO:0000256" key="1">
    <source>
        <dbReference type="ARBA" id="ARBA00022723"/>
    </source>
</evidence>
<keyword evidence="2" id="KW-0677">Repeat</keyword>
<dbReference type="Gene3D" id="3.30.160.60">
    <property type="entry name" value="Classic Zinc Finger"/>
    <property type="match status" value="2"/>
</dbReference>
<dbReference type="STRING" id="456900.A0A195CYG8"/>
<name>A0A195CYG8_9HYME</name>
<keyword evidence="1" id="KW-0479">Metal-binding</keyword>
<dbReference type="InterPro" id="IPR013087">
    <property type="entry name" value="Znf_C2H2_type"/>
</dbReference>
<dbReference type="GO" id="GO:0008270">
    <property type="term" value="F:zinc ion binding"/>
    <property type="evidence" value="ECO:0007669"/>
    <property type="project" value="UniProtKB-KW"/>
</dbReference>
<organism evidence="8 9">
    <name type="scientific">Cyphomyrmex costatus</name>
    <dbReference type="NCBI Taxonomy" id="456900"/>
    <lineage>
        <taxon>Eukaryota</taxon>
        <taxon>Metazoa</taxon>
        <taxon>Ecdysozoa</taxon>
        <taxon>Arthropoda</taxon>
        <taxon>Hexapoda</taxon>
        <taxon>Insecta</taxon>
        <taxon>Pterygota</taxon>
        <taxon>Neoptera</taxon>
        <taxon>Endopterygota</taxon>
        <taxon>Hymenoptera</taxon>
        <taxon>Apocrita</taxon>
        <taxon>Aculeata</taxon>
        <taxon>Formicoidea</taxon>
        <taxon>Formicidae</taxon>
        <taxon>Myrmicinae</taxon>
        <taxon>Cyphomyrmex</taxon>
    </lineage>
</organism>
<dbReference type="InterPro" id="IPR036236">
    <property type="entry name" value="Znf_C2H2_sf"/>
</dbReference>
<dbReference type="KEGG" id="ccoa:108771920"/>
<dbReference type="SMART" id="SM00355">
    <property type="entry name" value="ZnF_C2H2"/>
    <property type="match status" value="4"/>
</dbReference>
<feature type="compositionally biased region" description="Low complexity" evidence="6">
    <location>
        <begin position="646"/>
        <end position="658"/>
    </location>
</feature>
<dbReference type="GO" id="GO:0043565">
    <property type="term" value="F:sequence-specific DNA binding"/>
    <property type="evidence" value="ECO:0007669"/>
    <property type="project" value="TreeGrafter"/>
</dbReference>
<dbReference type="GO" id="GO:0000981">
    <property type="term" value="F:DNA-binding transcription factor activity, RNA polymerase II-specific"/>
    <property type="evidence" value="ECO:0007669"/>
    <property type="project" value="TreeGrafter"/>
</dbReference>
<dbReference type="SUPFAM" id="SSF57667">
    <property type="entry name" value="beta-beta-alpha zinc fingers"/>
    <property type="match status" value="1"/>
</dbReference>
<dbReference type="AlphaFoldDB" id="A0A195CYG8"/>
<evidence type="ECO:0000256" key="4">
    <source>
        <dbReference type="ARBA" id="ARBA00022833"/>
    </source>
</evidence>
<evidence type="ECO:0000256" key="3">
    <source>
        <dbReference type="ARBA" id="ARBA00022771"/>
    </source>
</evidence>
<sequence>MSVTSEPNDYGEVMSQGVIKSIFMENEPKPYTSLLNHESIMKNLTINEEIIVSTNGHLSDKVDCQTQPSVYFEENLETCNDTPTRFEESINMGPLSDESSITKKLDCESVETPVSKEDEFEEQEDDEETIATFVTAAGQQLALYAVEDSDEIFAVAVYDESDEPPTNFQFLMKSDVERLIGEGAVRTVKKPSQMKKRVFTAKPPMLCHKEEVNDKTSICDISVNSEKDVAQEDSDRIVHNYENYQNCSDKVNSESNDSVHTTVDEQADITYLMMNDNFVDIAEQSDECEDNVKFEEELIEYSTVQYILLEADQSDSELTFDDIQATLRNMKISREKLLEKSGKLQDDHSSLQQDSCGSSIKEESSFSEDADAFELYMSPQSTIDRTCISVSEDDRQRLIDTLTDSPPSTTDLTSQMPLKVKRSRKQQLILVDRDDGEIIIQPASMINDESTGKKRTTRRRRLSSQIRVAMANRKRIKRTRRIKRPKRRKVVEVIDLDIDEEEQQTSRNVVEITLDDNKDKCSSDKENEIIMVKDSDSSSSDHEENEKTEWVGGHLTKLNSEIRCEYCSRNFRYRRTLNMHLLVCRKKALTNTLSLDEEKPKVKTNKIKKKIKKQFTCKICQEKFDAVVVLARHVRLVHVQKKKNELSLSSEKSSNKSLRSIRDKEAISTEEEESNDEEDTTEKELSMLARVKRKRKQKNYSDTKQLDCAECGRWFPSTTLLNAHSLQHGTKRSEQLRKCHICKKYIKSRLLFLRHLRMHNDTQHTSGSSSKIMQRKLRARPSTHKIASPRKRGRPRKF</sequence>
<dbReference type="PROSITE" id="PS50157">
    <property type="entry name" value="ZINC_FINGER_C2H2_2"/>
    <property type="match status" value="2"/>
</dbReference>
<reference evidence="8 9" key="1">
    <citation type="submission" date="2016-03" db="EMBL/GenBank/DDBJ databases">
        <title>Cyphomyrmex costatus WGS genome.</title>
        <authorList>
            <person name="Nygaard S."/>
            <person name="Hu H."/>
            <person name="Boomsma J."/>
            <person name="Zhang G."/>
        </authorList>
    </citation>
    <scope>NUCLEOTIDE SEQUENCE [LARGE SCALE GENOMIC DNA]</scope>
    <source>
        <strain evidence="8">MS0001</strain>
        <tissue evidence="8">Whole body</tissue>
    </source>
</reference>
<dbReference type="PANTHER" id="PTHR24408">
    <property type="entry name" value="ZINC FINGER PROTEIN"/>
    <property type="match status" value="1"/>
</dbReference>
<evidence type="ECO:0000259" key="7">
    <source>
        <dbReference type="PROSITE" id="PS50157"/>
    </source>
</evidence>
<protein>
    <submittedName>
        <fullName evidence="8">Zinc finger protein 28 like protein</fullName>
    </submittedName>
</protein>
<dbReference type="EMBL" id="KQ977171">
    <property type="protein sequence ID" value="KYN05189.1"/>
    <property type="molecule type" value="Genomic_DNA"/>
</dbReference>
<keyword evidence="3 5" id="KW-0863">Zinc-finger</keyword>
<feature type="compositionally biased region" description="Basic residues" evidence="6">
    <location>
        <begin position="773"/>
        <end position="798"/>
    </location>
</feature>
<keyword evidence="9" id="KW-1185">Reference proteome</keyword>